<dbReference type="InterPro" id="IPR042178">
    <property type="entry name" value="Serpin_sf_1"/>
</dbReference>
<feature type="domain" description="Serpin" evidence="3">
    <location>
        <begin position="14"/>
        <end position="353"/>
    </location>
</feature>
<keyword evidence="5" id="KW-1185">Reference proteome</keyword>
<dbReference type="PANTHER" id="PTHR11461:SF211">
    <property type="entry name" value="GH10112P-RELATED"/>
    <property type="match status" value="1"/>
</dbReference>
<dbReference type="Pfam" id="PF00079">
    <property type="entry name" value="Serpin"/>
    <property type="match status" value="2"/>
</dbReference>
<sequence length="356" mass="40073">MDPKEASNLTDVALKITSHLLMTEGKEKNIVYSPLSIQVALWLLTAGSKGPTQDQLLCFLKSDSTEQLHSLASHLVPLIFADGSNRGGPRLCFANSLWVKDSLPIEPSFKEVVDTVYKAAIRHVSFKNPEEVRHQVNLWAEKETKGHITEALPPMSVNKYTMLIFSNALYFKGADKFNARETKEDNFHLFNGTSAKAPFMTSSKNQFVEEFDGFKVLKLFYEQGKDMKRQFSMYLLLPDSRDGLPALVERVCSEPGFLDSHRPPDTSQSCDLTEMVEASPDECKIYHKSFIEVNEKGTEAAAVSTAVVRGFGCKSRRPLRPKNIDFVADHPFMLFIKEEMTETVLFTGHVLNPLEK</sequence>
<evidence type="ECO:0000313" key="4">
    <source>
        <dbReference type="EMBL" id="KAB2633920.1"/>
    </source>
</evidence>
<protein>
    <submittedName>
        <fullName evidence="4">Serpin-ZX-like</fullName>
    </submittedName>
</protein>
<dbReference type="PROSITE" id="PS00284">
    <property type="entry name" value="SERPIN"/>
    <property type="match status" value="1"/>
</dbReference>
<dbReference type="Gene3D" id="6.20.40.10">
    <property type="match status" value="1"/>
</dbReference>
<dbReference type="CDD" id="cd02043">
    <property type="entry name" value="serpinP_plants"/>
    <property type="match status" value="1"/>
</dbReference>
<dbReference type="InterPro" id="IPR042185">
    <property type="entry name" value="Serpin_sf_2"/>
</dbReference>
<name>A0A5N5I8C8_9ROSA</name>
<dbReference type="InterPro" id="IPR023796">
    <property type="entry name" value="Serpin_dom"/>
</dbReference>
<dbReference type="InterPro" id="IPR000215">
    <property type="entry name" value="Serpin_fam"/>
</dbReference>
<dbReference type="EMBL" id="SMOL01000109">
    <property type="protein sequence ID" value="KAB2633920.1"/>
    <property type="molecule type" value="Genomic_DNA"/>
</dbReference>
<proteinExistence type="inferred from homology"/>
<dbReference type="GO" id="GO:0004867">
    <property type="term" value="F:serine-type endopeptidase inhibitor activity"/>
    <property type="evidence" value="ECO:0007669"/>
    <property type="project" value="InterPro"/>
</dbReference>
<dbReference type="Gene3D" id="2.30.39.10">
    <property type="entry name" value="Alpha-1-antitrypsin, domain 1"/>
    <property type="match status" value="1"/>
</dbReference>
<dbReference type="InterPro" id="IPR023795">
    <property type="entry name" value="Serpin_CS"/>
</dbReference>
<dbReference type="SUPFAM" id="SSF56574">
    <property type="entry name" value="Serpins"/>
    <property type="match status" value="1"/>
</dbReference>
<dbReference type="OrthoDB" id="1063785at2759"/>
<reference evidence="4 5" key="1">
    <citation type="submission" date="2019-09" db="EMBL/GenBank/DDBJ databases">
        <authorList>
            <person name="Ou C."/>
        </authorList>
    </citation>
    <scope>NUCLEOTIDE SEQUENCE [LARGE SCALE GENOMIC DNA]</scope>
    <source>
        <strain evidence="4">S2</strain>
        <tissue evidence="4">Leaf</tissue>
    </source>
</reference>
<evidence type="ECO:0000256" key="2">
    <source>
        <dbReference type="RuleBase" id="RU000411"/>
    </source>
</evidence>
<dbReference type="SMART" id="SM00093">
    <property type="entry name" value="SERPIN"/>
    <property type="match status" value="1"/>
</dbReference>
<organism evidence="4 5">
    <name type="scientific">Pyrus ussuriensis x Pyrus communis</name>
    <dbReference type="NCBI Taxonomy" id="2448454"/>
    <lineage>
        <taxon>Eukaryota</taxon>
        <taxon>Viridiplantae</taxon>
        <taxon>Streptophyta</taxon>
        <taxon>Embryophyta</taxon>
        <taxon>Tracheophyta</taxon>
        <taxon>Spermatophyta</taxon>
        <taxon>Magnoliopsida</taxon>
        <taxon>eudicotyledons</taxon>
        <taxon>Gunneridae</taxon>
        <taxon>Pentapetalae</taxon>
        <taxon>rosids</taxon>
        <taxon>fabids</taxon>
        <taxon>Rosales</taxon>
        <taxon>Rosaceae</taxon>
        <taxon>Amygdaloideae</taxon>
        <taxon>Maleae</taxon>
        <taxon>Pyrus</taxon>
    </lineage>
</organism>
<dbReference type="InterPro" id="IPR036186">
    <property type="entry name" value="Serpin_sf"/>
</dbReference>
<gene>
    <name evidence="4" type="ORF">D8674_036562</name>
</gene>
<reference evidence="4 5" key="2">
    <citation type="submission" date="2019-11" db="EMBL/GenBank/DDBJ databases">
        <title>A de novo genome assembly of a pear dwarfing rootstock.</title>
        <authorList>
            <person name="Wang F."/>
            <person name="Wang J."/>
            <person name="Li S."/>
            <person name="Zhang Y."/>
            <person name="Fang M."/>
            <person name="Ma L."/>
            <person name="Zhao Y."/>
            <person name="Jiang S."/>
        </authorList>
    </citation>
    <scope>NUCLEOTIDE SEQUENCE [LARGE SCALE GENOMIC DNA]</scope>
    <source>
        <strain evidence="4">S2</strain>
        <tissue evidence="4">Leaf</tissue>
    </source>
</reference>
<dbReference type="GO" id="GO:0005615">
    <property type="term" value="C:extracellular space"/>
    <property type="evidence" value="ECO:0007669"/>
    <property type="project" value="InterPro"/>
</dbReference>
<evidence type="ECO:0000259" key="3">
    <source>
        <dbReference type="SMART" id="SM00093"/>
    </source>
</evidence>
<accession>A0A5N5I8C8</accession>
<comment type="caution">
    <text evidence="4">The sequence shown here is derived from an EMBL/GenBank/DDBJ whole genome shotgun (WGS) entry which is preliminary data.</text>
</comment>
<dbReference type="AlphaFoldDB" id="A0A5N5I8C8"/>
<dbReference type="PANTHER" id="PTHR11461">
    <property type="entry name" value="SERINE PROTEASE INHIBITOR, SERPIN"/>
    <property type="match status" value="1"/>
</dbReference>
<evidence type="ECO:0000313" key="5">
    <source>
        <dbReference type="Proteomes" id="UP000327157"/>
    </source>
</evidence>
<dbReference type="Proteomes" id="UP000327157">
    <property type="component" value="Unassembled WGS sequence"/>
</dbReference>
<comment type="similarity">
    <text evidence="1 2">Belongs to the serpin family.</text>
</comment>
<dbReference type="Gene3D" id="3.30.497.10">
    <property type="entry name" value="Antithrombin, subunit I, domain 2"/>
    <property type="match status" value="1"/>
</dbReference>
<evidence type="ECO:0000256" key="1">
    <source>
        <dbReference type="ARBA" id="ARBA00009500"/>
    </source>
</evidence>